<organism evidence="1 2">
    <name type="scientific">Streptomyces natalensis ATCC 27448</name>
    <dbReference type="NCBI Taxonomy" id="1240678"/>
    <lineage>
        <taxon>Bacteria</taxon>
        <taxon>Bacillati</taxon>
        <taxon>Actinomycetota</taxon>
        <taxon>Actinomycetes</taxon>
        <taxon>Kitasatosporales</taxon>
        <taxon>Streptomycetaceae</taxon>
        <taxon>Streptomyces</taxon>
    </lineage>
</organism>
<dbReference type="PATRIC" id="fig|1240678.4.peg.4324"/>
<reference evidence="1 2" key="1">
    <citation type="submission" date="2014-09" db="EMBL/GenBank/DDBJ databases">
        <title>Draft genome sequence of Streptomyces natalensis ATCC 27448, producer of the antifungal pimaricin.</title>
        <authorList>
            <person name="Mendes M.V."/>
            <person name="Beites T."/>
            <person name="Pires S."/>
            <person name="Santos C.L."/>
            <person name="Moradas-Ferreira P."/>
        </authorList>
    </citation>
    <scope>NUCLEOTIDE SEQUENCE [LARGE SCALE GENOMIC DNA]</scope>
    <source>
        <strain evidence="1 2">ATCC 27448</strain>
    </source>
</reference>
<accession>A0A0D7CJK2</accession>
<name>A0A0D7CJK2_9ACTN</name>
<proteinExistence type="predicted"/>
<dbReference type="AlphaFoldDB" id="A0A0D7CJK2"/>
<comment type="caution">
    <text evidence="1">The sequence shown here is derived from an EMBL/GenBank/DDBJ whole genome shotgun (WGS) entry which is preliminary data.</text>
</comment>
<evidence type="ECO:0000313" key="1">
    <source>
        <dbReference type="EMBL" id="KIZ16414.1"/>
    </source>
</evidence>
<dbReference type="Proteomes" id="UP000032458">
    <property type="component" value="Unassembled WGS sequence"/>
</dbReference>
<dbReference type="RefSeq" id="WP_037791663.1">
    <property type="nucleotide sequence ID" value="NZ_JRKI01000028.1"/>
</dbReference>
<sequence>MTATRALTAAGTVHERPDAETLYDLLSELNLALPFLVVERADGRDPEQHYIQAHLAQDGSCLVEYRDGGPDQHFRAVVAPPYAMKGHDEVAALVTSWAQDDGEWRRRGHWQRVKV</sequence>
<dbReference type="EMBL" id="JRKI01000028">
    <property type="protein sequence ID" value="KIZ16414.1"/>
    <property type="molecule type" value="Genomic_DNA"/>
</dbReference>
<evidence type="ECO:0000313" key="2">
    <source>
        <dbReference type="Proteomes" id="UP000032458"/>
    </source>
</evidence>
<gene>
    <name evidence="1" type="ORF">SNA_20460</name>
</gene>
<protein>
    <submittedName>
        <fullName evidence="1">Uncharacterized protein</fullName>
    </submittedName>
</protein>
<keyword evidence="2" id="KW-1185">Reference proteome</keyword>